<dbReference type="PROSITE" id="PS50011">
    <property type="entry name" value="PROTEIN_KINASE_DOM"/>
    <property type="match status" value="1"/>
</dbReference>
<dbReference type="GO" id="GO:0004674">
    <property type="term" value="F:protein serine/threonine kinase activity"/>
    <property type="evidence" value="ECO:0007669"/>
    <property type="project" value="UniProtKB-KW"/>
</dbReference>
<proteinExistence type="predicted"/>
<comment type="catalytic activity">
    <reaction evidence="7">
        <text>L-threonyl-[protein] + ATP = O-phospho-L-threonyl-[protein] + ADP + H(+)</text>
        <dbReference type="Rhea" id="RHEA:46608"/>
        <dbReference type="Rhea" id="RHEA-COMP:11060"/>
        <dbReference type="Rhea" id="RHEA-COMP:11605"/>
        <dbReference type="ChEBI" id="CHEBI:15378"/>
        <dbReference type="ChEBI" id="CHEBI:30013"/>
        <dbReference type="ChEBI" id="CHEBI:30616"/>
        <dbReference type="ChEBI" id="CHEBI:61977"/>
        <dbReference type="ChEBI" id="CHEBI:456216"/>
        <dbReference type="EC" id="2.7.11.1"/>
    </reaction>
</comment>
<keyword evidence="4" id="KW-0547">Nucleotide-binding</keyword>
<dbReference type="EC" id="2.7.11.1" evidence="1"/>
<evidence type="ECO:0000256" key="8">
    <source>
        <dbReference type="ARBA" id="ARBA00048679"/>
    </source>
</evidence>
<dbReference type="GO" id="GO:0005524">
    <property type="term" value="F:ATP binding"/>
    <property type="evidence" value="ECO:0007669"/>
    <property type="project" value="UniProtKB-KW"/>
</dbReference>
<comment type="caution">
    <text evidence="10">The sequence shown here is derived from an EMBL/GenBank/DDBJ whole genome shotgun (WGS) entry which is preliminary data.</text>
</comment>
<sequence>MHALDVYVPESVLLLEEEDALRYCPGGYHPVALGDTFKDGRYSVSRKLGHGGYSTVWLAWDRQLLCNVSLKIMTADHPNPHRELDNLLECRTKPSHGSQVIKLLDDFLHVGPNGLHQCLVLELLGPTLATEVHHSSESGGRLDSDEVCHIASQILRALAWLHGNDLAHGGTLVRRHAIKSGRTKQTTDLNARNIAFYSARLRTLPATELDEALGPIEQCDLVRLDGAKLSEHVPKTLVATPHWTGWPLEADLDDDDLPDLSEIRLLDLGEGFRISDAPTKLAQPSHLQAPETLFGGTIGYQIDLWRAGLMIYYLLTATWPIFWYDKTHFAAAIINFAGPPPYEWRDNPEWIALKDKLGNGHVGRSPLIHQKLLVAFDNEEIGRKLLDVMEKLTHMRPSDRISAIEAERLVERISSNT</sequence>
<evidence type="ECO:0000256" key="5">
    <source>
        <dbReference type="ARBA" id="ARBA00022777"/>
    </source>
</evidence>
<dbReference type="SMART" id="SM00220">
    <property type="entry name" value="S_TKc"/>
    <property type="match status" value="1"/>
</dbReference>
<keyword evidence="3" id="KW-0808">Transferase</keyword>
<evidence type="ECO:0000259" key="9">
    <source>
        <dbReference type="PROSITE" id="PS50011"/>
    </source>
</evidence>
<keyword evidence="11" id="KW-1185">Reference proteome</keyword>
<evidence type="ECO:0000256" key="6">
    <source>
        <dbReference type="ARBA" id="ARBA00022840"/>
    </source>
</evidence>
<dbReference type="PANTHER" id="PTHR47634:SF9">
    <property type="entry name" value="PROTEIN KINASE DOMAIN-CONTAINING PROTEIN-RELATED"/>
    <property type="match status" value="1"/>
</dbReference>
<dbReference type="OrthoDB" id="3940539at2759"/>
<protein>
    <recommendedName>
        <fullName evidence="1">non-specific serine/threonine protein kinase</fullName>
        <ecNumber evidence="1">2.7.11.1</ecNumber>
    </recommendedName>
</protein>
<evidence type="ECO:0000313" key="11">
    <source>
        <dbReference type="Proteomes" id="UP000799439"/>
    </source>
</evidence>
<keyword evidence="2" id="KW-0723">Serine/threonine-protein kinase</keyword>
<dbReference type="EMBL" id="ML996089">
    <property type="protein sequence ID" value="KAF2150580.1"/>
    <property type="molecule type" value="Genomic_DNA"/>
</dbReference>
<evidence type="ECO:0000256" key="2">
    <source>
        <dbReference type="ARBA" id="ARBA00022527"/>
    </source>
</evidence>
<dbReference type="PANTHER" id="PTHR47634">
    <property type="entry name" value="PROTEIN KINASE DOMAIN-CONTAINING PROTEIN-RELATED"/>
    <property type="match status" value="1"/>
</dbReference>
<accession>A0A9P4IZL4</accession>
<dbReference type="Proteomes" id="UP000799439">
    <property type="component" value="Unassembled WGS sequence"/>
</dbReference>
<name>A0A9P4IZL4_9PEZI</name>
<dbReference type="InterPro" id="IPR051334">
    <property type="entry name" value="SRPK"/>
</dbReference>
<dbReference type="Gene3D" id="1.10.510.10">
    <property type="entry name" value="Transferase(Phosphotransferase) domain 1"/>
    <property type="match status" value="1"/>
</dbReference>
<organism evidence="10 11">
    <name type="scientific">Myriangium duriaei CBS 260.36</name>
    <dbReference type="NCBI Taxonomy" id="1168546"/>
    <lineage>
        <taxon>Eukaryota</taxon>
        <taxon>Fungi</taxon>
        <taxon>Dikarya</taxon>
        <taxon>Ascomycota</taxon>
        <taxon>Pezizomycotina</taxon>
        <taxon>Dothideomycetes</taxon>
        <taxon>Dothideomycetidae</taxon>
        <taxon>Myriangiales</taxon>
        <taxon>Myriangiaceae</taxon>
        <taxon>Myriangium</taxon>
    </lineage>
</organism>
<keyword evidence="6" id="KW-0067">ATP-binding</keyword>
<dbReference type="InterPro" id="IPR011009">
    <property type="entry name" value="Kinase-like_dom_sf"/>
</dbReference>
<dbReference type="GO" id="GO:0000245">
    <property type="term" value="P:spliceosomal complex assembly"/>
    <property type="evidence" value="ECO:0007669"/>
    <property type="project" value="TreeGrafter"/>
</dbReference>
<evidence type="ECO:0000256" key="7">
    <source>
        <dbReference type="ARBA" id="ARBA00047899"/>
    </source>
</evidence>
<feature type="domain" description="Protein kinase" evidence="9">
    <location>
        <begin position="42"/>
        <end position="413"/>
    </location>
</feature>
<evidence type="ECO:0000256" key="4">
    <source>
        <dbReference type="ARBA" id="ARBA00022741"/>
    </source>
</evidence>
<dbReference type="AlphaFoldDB" id="A0A9P4IZL4"/>
<dbReference type="GO" id="GO:0050684">
    <property type="term" value="P:regulation of mRNA processing"/>
    <property type="evidence" value="ECO:0007669"/>
    <property type="project" value="TreeGrafter"/>
</dbReference>
<dbReference type="InterPro" id="IPR000719">
    <property type="entry name" value="Prot_kinase_dom"/>
</dbReference>
<evidence type="ECO:0000256" key="1">
    <source>
        <dbReference type="ARBA" id="ARBA00012513"/>
    </source>
</evidence>
<evidence type="ECO:0000256" key="3">
    <source>
        <dbReference type="ARBA" id="ARBA00022679"/>
    </source>
</evidence>
<evidence type="ECO:0000313" key="10">
    <source>
        <dbReference type="EMBL" id="KAF2150580.1"/>
    </source>
</evidence>
<dbReference type="Gene3D" id="3.30.200.20">
    <property type="entry name" value="Phosphorylase Kinase, domain 1"/>
    <property type="match status" value="1"/>
</dbReference>
<gene>
    <name evidence="10" type="ORF">K461DRAFT_178723</name>
</gene>
<reference evidence="10" key="1">
    <citation type="journal article" date="2020" name="Stud. Mycol.">
        <title>101 Dothideomycetes genomes: a test case for predicting lifestyles and emergence of pathogens.</title>
        <authorList>
            <person name="Haridas S."/>
            <person name="Albert R."/>
            <person name="Binder M."/>
            <person name="Bloem J."/>
            <person name="Labutti K."/>
            <person name="Salamov A."/>
            <person name="Andreopoulos B."/>
            <person name="Baker S."/>
            <person name="Barry K."/>
            <person name="Bills G."/>
            <person name="Bluhm B."/>
            <person name="Cannon C."/>
            <person name="Castanera R."/>
            <person name="Culley D."/>
            <person name="Daum C."/>
            <person name="Ezra D."/>
            <person name="Gonzalez J."/>
            <person name="Henrissat B."/>
            <person name="Kuo A."/>
            <person name="Liang C."/>
            <person name="Lipzen A."/>
            <person name="Lutzoni F."/>
            <person name="Magnuson J."/>
            <person name="Mondo S."/>
            <person name="Nolan M."/>
            <person name="Ohm R."/>
            <person name="Pangilinan J."/>
            <person name="Park H.-J."/>
            <person name="Ramirez L."/>
            <person name="Alfaro M."/>
            <person name="Sun H."/>
            <person name="Tritt A."/>
            <person name="Yoshinaga Y."/>
            <person name="Zwiers L.-H."/>
            <person name="Turgeon B."/>
            <person name="Goodwin S."/>
            <person name="Spatafora J."/>
            <person name="Crous P."/>
            <person name="Grigoriev I."/>
        </authorList>
    </citation>
    <scope>NUCLEOTIDE SEQUENCE</scope>
    <source>
        <strain evidence="10">CBS 260.36</strain>
    </source>
</reference>
<keyword evidence="5 10" id="KW-0418">Kinase</keyword>
<dbReference type="SUPFAM" id="SSF56112">
    <property type="entry name" value="Protein kinase-like (PK-like)"/>
    <property type="match status" value="1"/>
</dbReference>
<comment type="catalytic activity">
    <reaction evidence="8">
        <text>L-seryl-[protein] + ATP = O-phospho-L-seryl-[protein] + ADP + H(+)</text>
        <dbReference type="Rhea" id="RHEA:17989"/>
        <dbReference type="Rhea" id="RHEA-COMP:9863"/>
        <dbReference type="Rhea" id="RHEA-COMP:11604"/>
        <dbReference type="ChEBI" id="CHEBI:15378"/>
        <dbReference type="ChEBI" id="CHEBI:29999"/>
        <dbReference type="ChEBI" id="CHEBI:30616"/>
        <dbReference type="ChEBI" id="CHEBI:83421"/>
        <dbReference type="ChEBI" id="CHEBI:456216"/>
        <dbReference type="EC" id="2.7.11.1"/>
    </reaction>
</comment>